<dbReference type="STRING" id="9643.ENSUAMP00000037402"/>
<dbReference type="GO" id="GO:0007601">
    <property type="term" value="P:visual perception"/>
    <property type="evidence" value="ECO:0007669"/>
    <property type="project" value="InterPro"/>
</dbReference>
<dbReference type="Ensembl" id="ENSUAMT00000041637.1">
    <property type="protein sequence ID" value="ENSUAMP00000037402.1"/>
    <property type="gene ID" value="ENSUAMG00000028324.1"/>
</dbReference>
<evidence type="ECO:0000313" key="1">
    <source>
        <dbReference type="Ensembl" id="ENSUAMP00000037402.1"/>
    </source>
</evidence>
<organism evidence="1 2">
    <name type="scientific">Ursus americanus</name>
    <name type="common">American black bear</name>
    <name type="synonym">Euarctos americanus</name>
    <dbReference type="NCBI Taxonomy" id="9643"/>
    <lineage>
        <taxon>Eukaryota</taxon>
        <taxon>Metazoa</taxon>
        <taxon>Chordata</taxon>
        <taxon>Craniata</taxon>
        <taxon>Vertebrata</taxon>
        <taxon>Euteleostomi</taxon>
        <taxon>Mammalia</taxon>
        <taxon>Eutheria</taxon>
        <taxon>Laurasiatheria</taxon>
        <taxon>Carnivora</taxon>
        <taxon>Caniformia</taxon>
        <taxon>Ursidae</taxon>
        <taxon>Ursus</taxon>
    </lineage>
</organism>
<dbReference type="InterPro" id="IPR039861">
    <property type="entry name" value="IMPG"/>
</dbReference>
<dbReference type="PANTHER" id="PTHR12199">
    <property type="entry name" value="INTERPHOTORECEPTOR MATRIX PROTEOGLYCAN"/>
    <property type="match status" value="1"/>
</dbReference>
<keyword evidence="2" id="KW-1185">Reference proteome</keyword>
<proteinExistence type="predicted"/>
<name>A0A452SWL7_URSAM</name>
<reference evidence="2" key="1">
    <citation type="submission" date="2016-06" db="EMBL/GenBank/DDBJ databases">
        <title>De novo assembly and RNA-Seq shows season-dependent expression and editing in black bear kidneys.</title>
        <authorList>
            <person name="Korstanje R."/>
            <person name="Srivastava A."/>
            <person name="Sarsani V.K."/>
            <person name="Sheehan S.M."/>
            <person name="Seger R.L."/>
            <person name="Barter M.E."/>
            <person name="Lindqvist C."/>
            <person name="Brody L.C."/>
            <person name="Mullikin J.C."/>
        </authorList>
    </citation>
    <scope>NUCLEOTIDE SEQUENCE [LARGE SCALE GENOMIC DNA]</scope>
</reference>
<reference evidence="1" key="2">
    <citation type="submission" date="2025-08" db="UniProtKB">
        <authorList>
            <consortium name="Ensembl"/>
        </authorList>
    </citation>
    <scope>IDENTIFICATION</scope>
</reference>
<dbReference type="GeneTree" id="ENSGT00530000063503"/>
<sequence length="141" mass="16645">IKQKLEHLYASSRISHMCQEAVWEAYRIFLDRIPDPGEYQDWVSLCQQETFCLFDIGKNFSNSQEHLDLLQQRIKQRHLPERKDEISTEKTFGEPGETRVFSTEKNKGKAQSPIILQLGDDHYQYFQTNKFRISICLASFI</sequence>
<evidence type="ECO:0008006" key="3">
    <source>
        <dbReference type="Google" id="ProtNLM"/>
    </source>
</evidence>
<protein>
    <recommendedName>
        <fullName evidence="3">Interphotoreceptor matrix proteoglycan 1</fullName>
    </recommendedName>
</protein>
<dbReference type="PANTHER" id="PTHR12199:SF3">
    <property type="entry name" value="INTERPHOTORECEPTOR MATRIX PROTEOGLYCAN 1"/>
    <property type="match status" value="1"/>
</dbReference>
<dbReference type="AlphaFoldDB" id="A0A452SWL7"/>
<evidence type="ECO:0000313" key="2">
    <source>
        <dbReference type="Proteomes" id="UP000291022"/>
    </source>
</evidence>
<dbReference type="Proteomes" id="UP000291022">
    <property type="component" value="Unassembled WGS sequence"/>
</dbReference>
<reference evidence="1" key="3">
    <citation type="submission" date="2025-09" db="UniProtKB">
        <authorList>
            <consortium name="Ensembl"/>
        </authorList>
    </citation>
    <scope>IDENTIFICATION</scope>
</reference>
<dbReference type="OMA" id="RISHMCQ"/>
<accession>A0A452SWL7</accession>